<feature type="compositionally biased region" description="Polar residues" evidence="1">
    <location>
        <begin position="60"/>
        <end position="71"/>
    </location>
</feature>
<evidence type="ECO:0000313" key="3">
    <source>
        <dbReference type="Proteomes" id="UP001189122"/>
    </source>
</evidence>
<dbReference type="PANTHER" id="PTHR31390">
    <property type="entry name" value="EXPRESSED PROTEIN"/>
    <property type="match status" value="1"/>
</dbReference>
<protein>
    <submittedName>
        <fullName evidence="2">Uncharacterized protein</fullName>
    </submittedName>
</protein>
<feature type="region of interest" description="Disordered" evidence="1">
    <location>
        <begin position="247"/>
        <end position="354"/>
    </location>
</feature>
<dbReference type="EMBL" id="CACRZD030000012">
    <property type="protein sequence ID" value="CAA6669434.1"/>
    <property type="molecule type" value="Genomic_DNA"/>
</dbReference>
<sequence>MGSDELIKHMSNVPCYLQRMEKGKGGTLQEKALNFGVLDWRRLERWTDDRRPVPGDGKQPTASPVTPSCRNSSSSLSYLTTLRNQRPSLNSRWDSSVAEALAQCKLRVDLEARGEEFRRKVPGLEDVSPEGKTSASTSKNGESSSSFVRNGRKPVKLRSDGGEGGRNLLHDGQSQTPRRWQCGLNDLLPEHLEGGDLHGSRRFSYSSTRDHAAPAEPGRASFLPAFMPSQRWPDLNSLGSDLCETSLRRDEPAGLKPNGGEDTPAVMLRRKPTGVEKAGAQTGQKDLRESENDPPATSYPPQAEAFHLKEPGLLSERRPPSSVGRISSSSDGDSMKGRRSPSSGLPAADGEDSIREVSRRQALLRVSWKDGVPLFTFSINENEILAATRKKKGGSGKEGCECVYTFYYVTEARQKIRGWMKQGNRGKKELISNVVGQMNVSSVRSPEERRDAVREFVLFGPELWPTFHETWDHPVPNSELAAVVLSGAPLEAARATAPSTRTAMTMAAEIHRRRSSKRVSSGFERWWPYSRAKFMVCRTPENRRHSLNGGGPEGGATGGGRDGRPFFSLVSFKEGLYRVDFDSSIAVVQAFAVCVSVLHGRKRGGLHELLNSRLTAAVAGGAPMSAPYRPPLSPVGRA</sequence>
<gene>
    <name evidence="2" type="ORF">SI7747_12015829</name>
</gene>
<dbReference type="InterPro" id="IPR021916">
    <property type="entry name" value="DUF3527"/>
</dbReference>
<feature type="region of interest" description="Disordered" evidence="1">
    <location>
        <begin position="48"/>
        <end position="77"/>
    </location>
</feature>
<dbReference type="PANTHER" id="PTHR31390:SF12">
    <property type="entry name" value="PUTATIVE (DUF3527)-RELATED"/>
    <property type="match status" value="1"/>
</dbReference>
<name>A0A7I8JH20_SPIIN</name>
<feature type="region of interest" description="Disordered" evidence="1">
    <location>
        <begin position="121"/>
        <end position="180"/>
    </location>
</feature>
<evidence type="ECO:0000313" key="2">
    <source>
        <dbReference type="EMBL" id="CAA2630191.1"/>
    </source>
</evidence>
<dbReference type="Pfam" id="PF12043">
    <property type="entry name" value="DUF3527"/>
    <property type="match status" value="2"/>
</dbReference>
<dbReference type="AlphaFoldDB" id="A0A7I8JH20"/>
<feature type="compositionally biased region" description="Low complexity" evidence="1">
    <location>
        <begin position="320"/>
        <end position="332"/>
    </location>
</feature>
<organism evidence="2">
    <name type="scientific">Spirodela intermedia</name>
    <name type="common">Intermediate duckweed</name>
    <dbReference type="NCBI Taxonomy" id="51605"/>
    <lineage>
        <taxon>Eukaryota</taxon>
        <taxon>Viridiplantae</taxon>
        <taxon>Streptophyta</taxon>
        <taxon>Embryophyta</taxon>
        <taxon>Tracheophyta</taxon>
        <taxon>Spermatophyta</taxon>
        <taxon>Magnoliopsida</taxon>
        <taxon>Liliopsida</taxon>
        <taxon>Araceae</taxon>
        <taxon>Lemnoideae</taxon>
        <taxon>Spirodela</taxon>
    </lineage>
</organism>
<keyword evidence="3" id="KW-1185">Reference proteome</keyword>
<proteinExistence type="predicted"/>
<feature type="compositionally biased region" description="Polar residues" evidence="1">
    <location>
        <begin position="131"/>
        <end position="148"/>
    </location>
</feature>
<dbReference type="Proteomes" id="UP001189122">
    <property type="component" value="Unassembled WGS sequence"/>
</dbReference>
<dbReference type="EMBL" id="LR743599">
    <property type="protein sequence ID" value="CAA2630191.1"/>
    <property type="molecule type" value="Genomic_DNA"/>
</dbReference>
<accession>A0A7I8JH20</accession>
<reference evidence="2 3" key="1">
    <citation type="submission" date="2019-12" db="EMBL/GenBank/DDBJ databases">
        <authorList>
            <person name="Scholz U."/>
            <person name="Mascher M."/>
            <person name="Fiebig A."/>
        </authorList>
    </citation>
    <scope>NUCLEOTIDE SEQUENCE</scope>
</reference>
<feature type="compositionally biased region" description="Basic and acidic residues" evidence="1">
    <location>
        <begin position="306"/>
        <end position="319"/>
    </location>
</feature>
<evidence type="ECO:0000256" key="1">
    <source>
        <dbReference type="SAM" id="MobiDB-lite"/>
    </source>
</evidence>